<gene>
    <name evidence="1" type="ORF">MNBD_DELTA03-1037</name>
</gene>
<dbReference type="EMBL" id="UOEX01000384">
    <property type="protein sequence ID" value="VAW41416.1"/>
    <property type="molecule type" value="Genomic_DNA"/>
</dbReference>
<reference evidence="1" key="1">
    <citation type="submission" date="2018-06" db="EMBL/GenBank/DDBJ databases">
        <authorList>
            <person name="Zhirakovskaya E."/>
        </authorList>
    </citation>
    <scope>NUCLEOTIDE SEQUENCE</scope>
</reference>
<evidence type="ECO:0008006" key="2">
    <source>
        <dbReference type="Google" id="ProtNLM"/>
    </source>
</evidence>
<organism evidence="1">
    <name type="scientific">hydrothermal vent metagenome</name>
    <dbReference type="NCBI Taxonomy" id="652676"/>
    <lineage>
        <taxon>unclassified sequences</taxon>
        <taxon>metagenomes</taxon>
        <taxon>ecological metagenomes</taxon>
    </lineage>
</organism>
<protein>
    <recommendedName>
        <fullName evidence="2">HEAT repeat domain-containing protein</fullName>
    </recommendedName>
</protein>
<dbReference type="SUPFAM" id="SSF48371">
    <property type="entry name" value="ARM repeat"/>
    <property type="match status" value="1"/>
</dbReference>
<accession>A0A3B0WA15</accession>
<dbReference type="Gene3D" id="1.25.10.10">
    <property type="entry name" value="Leucine-rich Repeat Variant"/>
    <property type="match status" value="1"/>
</dbReference>
<sequence length="135" mass="14871">MDSFKVSDKETKVVIGDFLEMGHAENIIAMFKQDSSLFAWTGELLHDERFVVRLGLVLVFEELAALKHKEIRLAIPALAPLLAAGIPAYVRGEAVTILGIIGTIEALRLLRPLKNDADPQVREIVEDILAAKPKS</sequence>
<dbReference type="InterPro" id="IPR011989">
    <property type="entry name" value="ARM-like"/>
</dbReference>
<dbReference type="InterPro" id="IPR016024">
    <property type="entry name" value="ARM-type_fold"/>
</dbReference>
<proteinExistence type="predicted"/>
<name>A0A3B0WA15_9ZZZZ</name>
<dbReference type="AlphaFoldDB" id="A0A3B0WA15"/>
<evidence type="ECO:0000313" key="1">
    <source>
        <dbReference type="EMBL" id="VAW41416.1"/>
    </source>
</evidence>